<name>A0AAQ3NAY1_VIGMU</name>
<keyword evidence="7" id="KW-0539">Nucleus</keyword>
<evidence type="ECO:0000313" key="11">
    <source>
        <dbReference type="EMBL" id="WVZ05827.1"/>
    </source>
</evidence>
<dbReference type="InterPro" id="IPR046829">
    <property type="entry name" value="Calmod_bind_C"/>
</dbReference>
<feature type="domain" description="Calmodulin binding protein-like N-terminal" evidence="8">
    <location>
        <begin position="3"/>
        <end position="83"/>
    </location>
</feature>
<evidence type="ECO:0000259" key="8">
    <source>
        <dbReference type="Pfam" id="PF07887"/>
    </source>
</evidence>
<proteinExistence type="inferred from homology"/>
<dbReference type="Pfam" id="PF20452">
    <property type="entry name" value="Calmod_bind_C"/>
    <property type="match status" value="1"/>
</dbReference>
<dbReference type="EMBL" id="CP144695">
    <property type="protein sequence ID" value="WVZ05827.1"/>
    <property type="molecule type" value="Genomic_DNA"/>
</dbReference>
<evidence type="ECO:0000256" key="7">
    <source>
        <dbReference type="ARBA" id="ARBA00023242"/>
    </source>
</evidence>
<organism evidence="11 12">
    <name type="scientific">Vigna mungo</name>
    <name type="common">Black gram</name>
    <name type="synonym">Phaseolus mungo</name>
    <dbReference type="NCBI Taxonomy" id="3915"/>
    <lineage>
        <taxon>Eukaryota</taxon>
        <taxon>Viridiplantae</taxon>
        <taxon>Streptophyta</taxon>
        <taxon>Embryophyta</taxon>
        <taxon>Tracheophyta</taxon>
        <taxon>Spermatophyta</taxon>
        <taxon>Magnoliopsida</taxon>
        <taxon>eudicotyledons</taxon>
        <taxon>Gunneridae</taxon>
        <taxon>Pentapetalae</taxon>
        <taxon>rosids</taxon>
        <taxon>fabids</taxon>
        <taxon>Fabales</taxon>
        <taxon>Fabaceae</taxon>
        <taxon>Papilionoideae</taxon>
        <taxon>50 kb inversion clade</taxon>
        <taxon>NPAAA clade</taxon>
        <taxon>indigoferoid/millettioid clade</taxon>
        <taxon>Phaseoleae</taxon>
        <taxon>Vigna</taxon>
    </lineage>
</organism>
<dbReference type="AlphaFoldDB" id="A0AAQ3NAY1"/>
<feature type="domain" description="Calmodulin binding protein central" evidence="9">
    <location>
        <begin position="90"/>
        <end position="151"/>
    </location>
</feature>
<dbReference type="InterPro" id="IPR046831">
    <property type="entry name" value="Calmodulin_bind_N"/>
</dbReference>
<keyword evidence="6" id="KW-0804">Transcription</keyword>
<evidence type="ECO:0000313" key="12">
    <source>
        <dbReference type="Proteomes" id="UP001374535"/>
    </source>
</evidence>
<keyword evidence="3" id="KW-0805">Transcription regulation</keyword>
<feature type="domain" description="Calmodulin binding protein C-terminal" evidence="10">
    <location>
        <begin position="160"/>
        <end position="221"/>
    </location>
</feature>
<accession>A0AAQ3NAY1</accession>
<keyword evidence="5" id="KW-0010">Activator</keyword>
<reference evidence="11 12" key="1">
    <citation type="journal article" date="2023" name="Life. Sci Alliance">
        <title>Evolutionary insights into 3D genome organization and epigenetic landscape of Vigna mungo.</title>
        <authorList>
            <person name="Junaid A."/>
            <person name="Singh B."/>
            <person name="Bhatia S."/>
        </authorList>
    </citation>
    <scope>NUCLEOTIDE SEQUENCE [LARGE SCALE GENOMIC DNA]</scope>
    <source>
        <strain evidence="11">Urdbean</strain>
    </source>
</reference>
<dbReference type="PANTHER" id="PTHR31713:SF43">
    <property type="entry name" value="CALMODULIN-BINDING PROTEIN 60 G"/>
    <property type="match status" value="1"/>
</dbReference>
<dbReference type="GO" id="GO:0003700">
    <property type="term" value="F:DNA-binding transcription factor activity"/>
    <property type="evidence" value="ECO:0007669"/>
    <property type="project" value="TreeGrafter"/>
</dbReference>
<dbReference type="PANTHER" id="PTHR31713">
    <property type="entry name" value="OS02G0177800 PROTEIN"/>
    <property type="match status" value="1"/>
</dbReference>
<evidence type="ECO:0000256" key="5">
    <source>
        <dbReference type="ARBA" id="ARBA00023159"/>
    </source>
</evidence>
<gene>
    <name evidence="11" type="ORF">V8G54_019173</name>
</gene>
<dbReference type="GO" id="GO:0043565">
    <property type="term" value="F:sequence-specific DNA binding"/>
    <property type="evidence" value="ECO:0007669"/>
    <property type="project" value="TreeGrafter"/>
</dbReference>
<evidence type="ECO:0000256" key="2">
    <source>
        <dbReference type="ARBA" id="ARBA00007214"/>
    </source>
</evidence>
<protein>
    <submittedName>
        <fullName evidence="11">Uncharacterized protein</fullName>
    </submittedName>
</protein>
<dbReference type="InterPro" id="IPR046830">
    <property type="entry name" value="Calmod_bind_M"/>
</dbReference>
<evidence type="ECO:0000259" key="9">
    <source>
        <dbReference type="Pfam" id="PF20451"/>
    </source>
</evidence>
<evidence type="ECO:0000256" key="3">
    <source>
        <dbReference type="ARBA" id="ARBA00023015"/>
    </source>
</evidence>
<dbReference type="InterPro" id="IPR012416">
    <property type="entry name" value="CBP60"/>
</dbReference>
<dbReference type="GO" id="GO:0005516">
    <property type="term" value="F:calmodulin binding"/>
    <property type="evidence" value="ECO:0007669"/>
    <property type="project" value="InterPro"/>
</dbReference>
<evidence type="ECO:0000259" key="10">
    <source>
        <dbReference type="Pfam" id="PF20452"/>
    </source>
</evidence>
<evidence type="ECO:0000256" key="4">
    <source>
        <dbReference type="ARBA" id="ARBA00023125"/>
    </source>
</evidence>
<comment type="subcellular location">
    <subcellularLocation>
        <location evidence="1">Nucleus</location>
    </subcellularLocation>
</comment>
<dbReference type="Proteomes" id="UP001374535">
    <property type="component" value="Chromosome 6"/>
</dbReference>
<dbReference type="GO" id="GO:0080142">
    <property type="term" value="P:regulation of salicylic acid biosynthetic process"/>
    <property type="evidence" value="ECO:0007669"/>
    <property type="project" value="TreeGrafter"/>
</dbReference>
<keyword evidence="12" id="KW-1185">Reference proteome</keyword>
<sequence>MANLTAEDGGSLEIELRDAASQQRVDTEELSSMKAQIYVLDGAFESQDWTAEEFDGNIVKPRAGKAPLLKGQTVIKIEKGVAARKSERPALNDEVWRLRNIGKAGELRKQLSQNRIKTVKDLLRWDTIGLLRKKFNKINTWDKIIEHAKECELDDYERYLYTYGAMEPEKSVSLVFNCIYELVEVIIKGQPRSLQSLNSEEERFVGKIKEQAYANREHLEPIAATPTTYEIVSKLTGTQAVSYSAPYQGLQLPDHQGIVSVFSFVFYDTQI</sequence>
<dbReference type="GO" id="GO:0005634">
    <property type="term" value="C:nucleus"/>
    <property type="evidence" value="ECO:0007669"/>
    <property type="project" value="UniProtKB-SubCell"/>
</dbReference>
<dbReference type="Pfam" id="PF07887">
    <property type="entry name" value="Calmodulin_bind"/>
    <property type="match status" value="1"/>
</dbReference>
<evidence type="ECO:0000256" key="1">
    <source>
        <dbReference type="ARBA" id="ARBA00004123"/>
    </source>
</evidence>
<comment type="similarity">
    <text evidence="2">Belongs to the plant ACBP60 protein family.</text>
</comment>
<keyword evidence="4" id="KW-0238">DNA-binding</keyword>
<evidence type="ECO:0000256" key="6">
    <source>
        <dbReference type="ARBA" id="ARBA00023163"/>
    </source>
</evidence>
<dbReference type="Pfam" id="PF20451">
    <property type="entry name" value="Calmod_bind_M"/>
    <property type="match status" value="1"/>
</dbReference>